<protein>
    <submittedName>
        <fullName evidence="1">Uncharacterized protein</fullName>
    </submittedName>
</protein>
<dbReference type="AlphaFoldDB" id="A0A1N7RJQ8"/>
<organism evidence="1 2">
    <name type="scientific">Paraburkholderia ribeironis</name>
    <dbReference type="NCBI Taxonomy" id="1247936"/>
    <lineage>
        <taxon>Bacteria</taxon>
        <taxon>Pseudomonadati</taxon>
        <taxon>Pseudomonadota</taxon>
        <taxon>Betaproteobacteria</taxon>
        <taxon>Burkholderiales</taxon>
        <taxon>Burkholderiaceae</taxon>
        <taxon>Paraburkholderia</taxon>
    </lineage>
</organism>
<evidence type="ECO:0000313" key="1">
    <source>
        <dbReference type="EMBL" id="SIT35333.1"/>
    </source>
</evidence>
<reference evidence="1 2" key="1">
    <citation type="submission" date="2016-12" db="EMBL/GenBank/DDBJ databases">
        <authorList>
            <person name="Song W.-J."/>
            <person name="Kurnit D.M."/>
        </authorList>
    </citation>
    <scope>NUCLEOTIDE SEQUENCE [LARGE SCALE GENOMIC DNA]</scope>
    <source>
        <strain evidence="1 2">STM7296</strain>
    </source>
</reference>
<keyword evidence="2" id="KW-1185">Reference proteome</keyword>
<dbReference type="STRING" id="1247936.BN2475_40123"/>
<evidence type="ECO:0000313" key="2">
    <source>
        <dbReference type="Proteomes" id="UP000187012"/>
    </source>
</evidence>
<sequence length="44" mass="4844">MGAPAPLPHEIFRYTLRLTVVPRCIGPHFGTNLNTLNTCHAPIC</sequence>
<dbReference type="Proteomes" id="UP000187012">
    <property type="component" value="Unassembled WGS sequence"/>
</dbReference>
<proteinExistence type="predicted"/>
<name>A0A1N7RJQ8_9BURK</name>
<accession>A0A1N7RJQ8</accession>
<dbReference type="EMBL" id="CYGX02000004">
    <property type="protein sequence ID" value="SIT35333.1"/>
    <property type="molecule type" value="Genomic_DNA"/>
</dbReference>
<gene>
    <name evidence="1" type="ORF">BN2475_40123</name>
</gene>